<sequence>MASNGFQWPFRLGLFITMAANLVLANGSHDGLQHIFRPQEASPQIITGQYKPAQISIHNTSGHASWNWSRIDFVEQDIPKKLNECLQTGGSVTDAKWANRGRSVVAVFGYAVVVVNHCPDDPSQDKAITFGMCLDRSGLGGTHGIEPLPDGKLAIATTSYEATGNIKIVNASSGTSNPYPEFLQELDGLPAVHSLVWDQVTKSLWAVGNDLPPQGKSPSTAQLNRYEYRNGSFSRKPSQVEPIGPPRMLNEEWDDSWWDGAHDITPVPNQRHLLLSTDLDIHLFNLTSASFLHGDEVLQQPFMQGFKPVSSHEKHLPRADIKSLSLHKSSGTLYVQADWKDYFSTLVNHLTFGAQASRAIYFSQSTLTCATAYWYSTEHCHVNYLEDNRNGLVECNPCFTERERKEEDERKMNAMEF</sequence>
<comment type="caution">
    <text evidence="2">The sequence shown here is derived from an EMBL/GenBank/DDBJ whole genome shotgun (WGS) entry which is preliminary data.</text>
</comment>
<accession>F9GBC4</accession>
<protein>
    <submittedName>
        <fullName evidence="2">Uncharacterized protein</fullName>
    </submittedName>
</protein>
<feature type="signal peptide" evidence="1">
    <location>
        <begin position="1"/>
        <end position="25"/>
    </location>
</feature>
<dbReference type="STRING" id="660025.F9GBC4"/>
<dbReference type="EMBL" id="AFQF01004533">
    <property type="protein sequence ID" value="EGU73533.1"/>
    <property type="molecule type" value="Genomic_DNA"/>
</dbReference>
<reference evidence="2" key="1">
    <citation type="journal article" date="2012" name="Mol. Plant Microbe Interact.">
        <title>A highly conserved effector in Fusarium oxysporum is required for full virulence on Arabidopsis.</title>
        <authorList>
            <person name="Thatcher L.F."/>
            <person name="Gardiner D.M."/>
            <person name="Kazan K."/>
            <person name="Manners J."/>
        </authorList>
    </citation>
    <scope>NUCLEOTIDE SEQUENCE [LARGE SCALE GENOMIC DNA]</scope>
    <source>
        <strain evidence="2">Fo5176</strain>
    </source>
</reference>
<feature type="chain" id="PRO_5003390795" evidence="1">
    <location>
        <begin position="26"/>
        <end position="417"/>
    </location>
</feature>
<proteinExistence type="predicted"/>
<name>F9GBC4_FUSOF</name>
<keyword evidence="1" id="KW-0732">Signal</keyword>
<dbReference type="AlphaFoldDB" id="F9GBC4"/>
<evidence type="ECO:0000313" key="2">
    <source>
        <dbReference type="EMBL" id="EGU73533.1"/>
    </source>
</evidence>
<dbReference type="PaxDb" id="5507-FOXG_16617P0"/>
<dbReference type="OrthoDB" id="4449395at2759"/>
<organism evidence="2">
    <name type="scientific">Fusarium oxysporum (strain Fo5176)</name>
    <name type="common">Fusarium vascular wilt</name>
    <dbReference type="NCBI Taxonomy" id="660025"/>
    <lineage>
        <taxon>Eukaryota</taxon>
        <taxon>Fungi</taxon>
        <taxon>Dikarya</taxon>
        <taxon>Ascomycota</taxon>
        <taxon>Pezizomycotina</taxon>
        <taxon>Sordariomycetes</taxon>
        <taxon>Hypocreomycetidae</taxon>
        <taxon>Hypocreales</taxon>
        <taxon>Nectriaceae</taxon>
        <taxon>Fusarium</taxon>
        <taxon>Fusarium oxysporum species complex</taxon>
    </lineage>
</organism>
<gene>
    <name evidence="2" type="ORF">FOXB_15957</name>
</gene>
<dbReference type="SUPFAM" id="SSF63829">
    <property type="entry name" value="Calcium-dependent phosphotriesterase"/>
    <property type="match status" value="1"/>
</dbReference>
<evidence type="ECO:0000256" key="1">
    <source>
        <dbReference type="SAM" id="SignalP"/>
    </source>
</evidence>